<gene>
    <name evidence="2" type="ORF">PLEPLA_LOCUS6644</name>
</gene>
<feature type="chain" id="PRO_5040419321" evidence="1">
    <location>
        <begin position="22"/>
        <end position="168"/>
    </location>
</feature>
<name>A0A9N7YAP6_PLEPL</name>
<proteinExistence type="predicted"/>
<dbReference type="EMBL" id="CADEAL010000341">
    <property type="protein sequence ID" value="CAB1418818.1"/>
    <property type="molecule type" value="Genomic_DNA"/>
</dbReference>
<feature type="signal peptide" evidence="1">
    <location>
        <begin position="1"/>
        <end position="21"/>
    </location>
</feature>
<evidence type="ECO:0000313" key="2">
    <source>
        <dbReference type="EMBL" id="CAB1418818.1"/>
    </source>
</evidence>
<organism evidence="2 3">
    <name type="scientific">Pleuronectes platessa</name>
    <name type="common">European plaice</name>
    <dbReference type="NCBI Taxonomy" id="8262"/>
    <lineage>
        <taxon>Eukaryota</taxon>
        <taxon>Metazoa</taxon>
        <taxon>Chordata</taxon>
        <taxon>Craniata</taxon>
        <taxon>Vertebrata</taxon>
        <taxon>Euteleostomi</taxon>
        <taxon>Actinopterygii</taxon>
        <taxon>Neopterygii</taxon>
        <taxon>Teleostei</taxon>
        <taxon>Neoteleostei</taxon>
        <taxon>Acanthomorphata</taxon>
        <taxon>Carangaria</taxon>
        <taxon>Pleuronectiformes</taxon>
        <taxon>Pleuronectoidei</taxon>
        <taxon>Pleuronectidae</taxon>
        <taxon>Pleuronectes</taxon>
    </lineage>
</organism>
<protein>
    <submittedName>
        <fullName evidence="2">Uncharacterized protein</fullName>
    </submittedName>
</protein>
<comment type="caution">
    <text evidence="2">The sequence shown here is derived from an EMBL/GenBank/DDBJ whole genome shotgun (WGS) entry which is preliminary data.</text>
</comment>
<reference evidence="2" key="1">
    <citation type="submission" date="2020-03" db="EMBL/GenBank/DDBJ databases">
        <authorList>
            <person name="Weist P."/>
        </authorList>
    </citation>
    <scope>NUCLEOTIDE SEQUENCE</scope>
</reference>
<accession>A0A9N7YAP6</accession>
<keyword evidence="1" id="KW-0732">Signal</keyword>
<keyword evidence="3" id="KW-1185">Reference proteome</keyword>
<sequence>ARFSSSFFSFSLFFSASCVKSQRSECGVENQLVRVQLCGSAWKPAKPAVTPLHLYLQKPQDVDIFPPGSSLNLHPPPFHHLFLRGGCHLYSQTLIRTSESDGFRDSSAPSSGVSSQLGLPRKPLPSLRAFDEWAGLKSIEPITAHRFSLYTNQGNRVLVASLANPVHT</sequence>
<feature type="non-terminal residue" evidence="2">
    <location>
        <position position="168"/>
    </location>
</feature>
<evidence type="ECO:0000256" key="1">
    <source>
        <dbReference type="SAM" id="SignalP"/>
    </source>
</evidence>
<evidence type="ECO:0000313" key="3">
    <source>
        <dbReference type="Proteomes" id="UP001153269"/>
    </source>
</evidence>
<dbReference type="AlphaFoldDB" id="A0A9N7YAP6"/>
<dbReference type="Proteomes" id="UP001153269">
    <property type="component" value="Unassembled WGS sequence"/>
</dbReference>